<evidence type="ECO:0000313" key="2">
    <source>
        <dbReference type="Proteomes" id="UP000219338"/>
    </source>
</evidence>
<reference evidence="2" key="1">
    <citation type="journal article" date="2017" name="Nat. Ecol. Evol.">
        <title>Genome expansion and lineage-specific genetic innovations in the forest pathogenic fungi Armillaria.</title>
        <authorList>
            <person name="Sipos G."/>
            <person name="Prasanna A.N."/>
            <person name="Walter M.C."/>
            <person name="O'Connor E."/>
            <person name="Balint B."/>
            <person name="Krizsan K."/>
            <person name="Kiss B."/>
            <person name="Hess J."/>
            <person name="Varga T."/>
            <person name="Slot J."/>
            <person name="Riley R."/>
            <person name="Boka B."/>
            <person name="Rigling D."/>
            <person name="Barry K."/>
            <person name="Lee J."/>
            <person name="Mihaltcheva S."/>
            <person name="LaButti K."/>
            <person name="Lipzen A."/>
            <person name="Waldron R."/>
            <person name="Moloney N.M."/>
            <person name="Sperisen C."/>
            <person name="Kredics L."/>
            <person name="Vagvoelgyi C."/>
            <person name="Patrignani A."/>
            <person name="Fitzpatrick D."/>
            <person name="Nagy I."/>
            <person name="Doyle S."/>
            <person name="Anderson J.B."/>
            <person name="Grigoriev I.V."/>
            <person name="Gueldener U."/>
            <person name="Muensterkoetter M."/>
            <person name="Nagy L.G."/>
        </authorList>
    </citation>
    <scope>NUCLEOTIDE SEQUENCE [LARGE SCALE GENOMIC DNA]</scope>
    <source>
        <strain evidence="2">C18/9</strain>
    </source>
</reference>
<organism evidence="1 2">
    <name type="scientific">Armillaria ostoyae</name>
    <name type="common">Armillaria root rot fungus</name>
    <dbReference type="NCBI Taxonomy" id="47428"/>
    <lineage>
        <taxon>Eukaryota</taxon>
        <taxon>Fungi</taxon>
        <taxon>Dikarya</taxon>
        <taxon>Basidiomycota</taxon>
        <taxon>Agaricomycotina</taxon>
        <taxon>Agaricomycetes</taxon>
        <taxon>Agaricomycetidae</taxon>
        <taxon>Agaricales</taxon>
        <taxon>Marasmiineae</taxon>
        <taxon>Physalacriaceae</taxon>
        <taxon>Armillaria</taxon>
    </lineage>
</organism>
<protein>
    <submittedName>
        <fullName evidence="1">Uncharacterized protein</fullName>
    </submittedName>
</protein>
<dbReference type="AlphaFoldDB" id="A0A284QTG9"/>
<accession>A0A284QTG9</accession>
<keyword evidence="2" id="KW-1185">Reference proteome</keyword>
<dbReference type="OrthoDB" id="3248548at2759"/>
<proteinExistence type="predicted"/>
<dbReference type="EMBL" id="FUEG01000002">
    <property type="protein sequence ID" value="SJK99776.1"/>
    <property type="molecule type" value="Genomic_DNA"/>
</dbReference>
<evidence type="ECO:0000313" key="1">
    <source>
        <dbReference type="EMBL" id="SJK99776.1"/>
    </source>
</evidence>
<dbReference type="Proteomes" id="UP000219338">
    <property type="component" value="Unassembled WGS sequence"/>
</dbReference>
<name>A0A284QTG9_ARMOS</name>
<sequence length="332" mass="38213">MPWDYDNPNKLIYNLTDFSPPQLYLPPSLHSETYKTGRRYLESECESPGCASPGEQLLFHGLALVSSLFHNHVKIVSNEAIPRSCRVPNPLPLGKPVSYQIEMHDRIRLVIIEEGNLRLPDPDVYTRLFTELYAASQSDLRSIYTQESLDLRVYGLLADGEYNAFFSYDPVTAAFQIDEMVNVARGCDRALHDVMRLSEKLFSILMHGYNEFLDHWYKRITSLPQEDLIEFETSDLGFVEEAIQYANRATAQLESPTDEDALKRGLDDLRKSVWVLPLHGKTNNCWLGLHDDLDQMATKAALNFRREQRLEEQRWKAGKKNKGYLYCDDGLN</sequence>
<gene>
    <name evidence="1" type="ORF">ARMOST_03087</name>
</gene>